<dbReference type="GO" id="GO:0016491">
    <property type="term" value="F:oxidoreductase activity"/>
    <property type="evidence" value="ECO:0007669"/>
    <property type="project" value="InterPro"/>
</dbReference>
<dbReference type="Proteomes" id="UP001186944">
    <property type="component" value="Unassembled WGS sequence"/>
</dbReference>
<evidence type="ECO:0000313" key="2">
    <source>
        <dbReference type="EMBL" id="KAK3091432.1"/>
    </source>
</evidence>
<dbReference type="SUPFAM" id="SSF51735">
    <property type="entry name" value="NAD(P)-binding Rossmann-fold domains"/>
    <property type="match status" value="1"/>
</dbReference>
<protein>
    <recommendedName>
        <fullName evidence="1">Opine dehydrogenase domain-containing protein</fullName>
    </recommendedName>
</protein>
<dbReference type="InterPro" id="IPR013328">
    <property type="entry name" value="6PGD_dom2"/>
</dbReference>
<dbReference type="InterPro" id="IPR036291">
    <property type="entry name" value="NAD(P)-bd_dom_sf"/>
</dbReference>
<dbReference type="InterPro" id="IPR008927">
    <property type="entry name" value="6-PGluconate_DH-like_C_sf"/>
</dbReference>
<feature type="domain" description="Opine dehydrogenase" evidence="1">
    <location>
        <begin position="202"/>
        <end position="366"/>
    </location>
</feature>
<dbReference type="AlphaFoldDB" id="A0AA88XW15"/>
<dbReference type="Gene3D" id="1.10.1040.10">
    <property type="entry name" value="N-(1-d-carboxylethyl)-l-norvaline Dehydrogenase, domain 2"/>
    <property type="match status" value="1"/>
</dbReference>
<dbReference type="Gene3D" id="3.40.50.720">
    <property type="entry name" value="NAD(P)-binding Rossmann-like Domain"/>
    <property type="match status" value="1"/>
</dbReference>
<evidence type="ECO:0000259" key="1">
    <source>
        <dbReference type="Pfam" id="PF02317"/>
    </source>
</evidence>
<gene>
    <name evidence="2" type="ORF">FSP39_019846</name>
</gene>
<comment type="caution">
    <text evidence="2">The sequence shown here is derived from an EMBL/GenBank/DDBJ whole genome shotgun (WGS) entry which is preliminary data.</text>
</comment>
<sequence>MSRRNILVCGGGNGAHCIAAIAARTQPEADISVLTLYADEAERWSKSLEQNPLKGIRVHKDGTTDEFDTKPKLVTKDPSVVVPSADMIFMVVPAFAHEQYLKALAPYVKDNTILVGLPTKCGFEFQCRSILGDKTKTCSIVSFETLPWACRILEFGTSIKILGTKDTIGASVLKGSECTLEKSDILDKIQRVFGEFPKILPVQNYLAIILMSDACIHPPIMYGKWGKWDGTPLSEKPLFYQGVDEVAADYLTKVSNEVVATAREIARQQSGVDMKDVVPLIDWYKNHYSDQLVDDSSLMRALQTNKAYDGLIHPMKETSDGKFVPDFSYRYTSEDIPFGMVVLKGLALLAGVDTPVMDEVLAWAQGKLGKEFIVGSELEGKDLPQSRAPQNYGFKTVDDLFKF</sequence>
<dbReference type="InterPro" id="IPR003421">
    <property type="entry name" value="Opine_DH"/>
</dbReference>
<organism evidence="2 3">
    <name type="scientific">Pinctada imbricata</name>
    <name type="common">Atlantic pearl-oyster</name>
    <name type="synonym">Pinctada martensii</name>
    <dbReference type="NCBI Taxonomy" id="66713"/>
    <lineage>
        <taxon>Eukaryota</taxon>
        <taxon>Metazoa</taxon>
        <taxon>Spiralia</taxon>
        <taxon>Lophotrochozoa</taxon>
        <taxon>Mollusca</taxon>
        <taxon>Bivalvia</taxon>
        <taxon>Autobranchia</taxon>
        <taxon>Pteriomorphia</taxon>
        <taxon>Pterioida</taxon>
        <taxon>Pterioidea</taxon>
        <taxon>Pteriidae</taxon>
        <taxon>Pinctada</taxon>
    </lineage>
</organism>
<dbReference type="EMBL" id="VSWD01000010">
    <property type="protein sequence ID" value="KAK3091432.1"/>
    <property type="molecule type" value="Genomic_DNA"/>
</dbReference>
<dbReference type="PANTHER" id="PTHR38015:SF1">
    <property type="entry name" value="OPINE DEHYDROGENASE DOMAIN-CONTAINING PROTEIN"/>
    <property type="match status" value="1"/>
</dbReference>
<dbReference type="Pfam" id="PF02317">
    <property type="entry name" value="Octopine_DH"/>
    <property type="match status" value="1"/>
</dbReference>
<evidence type="ECO:0000313" key="3">
    <source>
        <dbReference type="Proteomes" id="UP001186944"/>
    </source>
</evidence>
<name>A0AA88XW15_PINIB</name>
<dbReference type="SUPFAM" id="SSF48179">
    <property type="entry name" value="6-phosphogluconate dehydrogenase C-terminal domain-like"/>
    <property type="match status" value="1"/>
</dbReference>
<dbReference type="PANTHER" id="PTHR38015">
    <property type="entry name" value="BLR6086 PROTEIN"/>
    <property type="match status" value="1"/>
</dbReference>
<dbReference type="InterPro" id="IPR051729">
    <property type="entry name" value="Opine/Lysopine_DH"/>
</dbReference>
<proteinExistence type="predicted"/>
<reference evidence="2" key="1">
    <citation type="submission" date="2019-08" db="EMBL/GenBank/DDBJ databases">
        <title>The improved chromosome-level genome for the pearl oyster Pinctada fucata martensii using PacBio sequencing and Hi-C.</title>
        <authorList>
            <person name="Zheng Z."/>
        </authorList>
    </citation>
    <scope>NUCLEOTIDE SEQUENCE</scope>
    <source>
        <strain evidence="2">ZZ-2019</strain>
        <tissue evidence="2">Adductor muscle</tissue>
    </source>
</reference>
<keyword evidence="3" id="KW-1185">Reference proteome</keyword>
<accession>A0AA88XW15</accession>